<keyword evidence="6" id="KW-0489">Methyltransferase</keyword>
<dbReference type="GO" id="GO:0032259">
    <property type="term" value="P:methylation"/>
    <property type="evidence" value="ECO:0007669"/>
    <property type="project" value="UniProtKB-KW"/>
</dbReference>
<dbReference type="PROSITE" id="PS01279">
    <property type="entry name" value="PCMT"/>
    <property type="match status" value="1"/>
</dbReference>
<dbReference type="SUPFAM" id="SSF53335">
    <property type="entry name" value="S-adenosyl-L-methionine-dependent methyltransferases"/>
    <property type="match status" value="1"/>
</dbReference>
<keyword evidence="5" id="KW-0963">Cytoplasm</keyword>
<dbReference type="KEGG" id="led:BBK82_10615"/>
<evidence type="ECO:0000256" key="2">
    <source>
        <dbReference type="ARBA" id="ARBA00005369"/>
    </source>
</evidence>
<dbReference type="Proteomes" id="UP000093053">
    <property type="component" value="Chromosome"/>
</dbReference>
<evidence type="ECO:0000256" key="5">
    <source>
        <dbReference type="ARBA" id="ARBA00022490"/>
    </source>
</evidence>
<evidence type="ECO:0000256" key="1">
    <source>
        <dbReference type="ARBA" id="ARBA00004496"/>
    </source>
</evidence>
<comment type="subcellular location">
    <subcellularLocation>
        <location evidence="1">Cytoplasm</location>
    </subcellularLocation>
</comment>
<evidence type="ECO:0000256" key="8">
    <source>
        <dbReference type="ARBA" id="ARBA00022691"/>
    </source>
</evidence>
<dbReference type="CDD" id="cd02440">
    <property type="entry name" value="AdoMet_MTases"/>
    <property type="match status" value="1"/>
</dbReference>
<dbReference type="EMBL" id="CP016793">
    <property type="protein sequence ID" value="ANZ36449.1"/>
    <property type="molecule type" value="Genomic_DNA"/>
</dbReference>
<evidence type="ECO:0000256" key="3">
    <source>
        <dbReference type="ARBA" id="ARBA00011890"/>
    </source>
</evidence>
<proteinExistence type="inferred from homology"/>
<sequence length="302" mass="32149">MLEMLDLEPGLSVLEIGTGSGYSGALLSAAVGADGHVVSIDIDSDLVARASALHRQAYNTNIEVHAADGFGGWASAAPFDRIVAWTTPDVLPEPWIKQASAGAVVLTPVKLADVASANALVRCIVGDNFENSELHPGSFIEMAPDVITELGLPVRYVNASRLVEDAPPWWISAHMLHEQPRDVADKLLDKVREAAPQADFLPVDTATRLAFNAFVLARTNWPASLGGPIGWGIGVATSDSIAVVLPDGAGLTAGTSEAFDLLAELVDEWHEFGEPRYDRLEPTFTPCADGWQVRPKVRPATA</sequence>
<keyword evidence="8" id="KW-0949">S-adenosyl-L-methionine</keyword>
<evidence type="ECO:0000256" key="9">
    <source>
        <dbReference type="ARBA" id="ARBA00030757"/>
    </source>
</evidence>
<evidence type="ECO:0000313" key="12">
    <source>
        <dbReference type="EMBL" id="ANZ36449.1"/>
    </source>
</evidence>
<name>A0A1B2HFE2_9PSEU</name>
<evidence type="ECO:0000256" key="6">
    <source>
        <dbReference type="ARBA" id="ARBA00022603"/>
    </source>
</evidence>
<evidence type="ECO:0000256" key="11">
    <source>
        <dbReference type="ARBA" id="ARBA00031350"/>
    </source>
</evidence>
<dbReference type="AlphaFoldDB" id="A0A1B2HFE2"/>
<dbReference type="STRING" id="1586287.BBK82_10615"/>
<dbReference type="Gene3D" id="3.40.50.150">
    <property type="entry name" value="Vaccinia Virus protein VP39"/>
    <property type="match status" value="1"/>
</dbReference>
<gene>
    <name evidence="12" type="ORF">BBK82_10615</name>
</gene>
<evidence type="ECO:0000256" key="4">
    <source>
        <dbReference type="ARBA" id="ARBA00013346"/>
    </source>
</evidence>
<comment type="similarity">
    <text evidence="2">Belongs to the methyltransferase superfamily. L-isoaspartyl/D-aspartyl protein methyltransferase family.</text>
</comment>
<dbReference type="Pfam" id="PF01135">
    <property type="entry name" value="PCMT"/>
    <property type="match status" value="1"/>
</dbReference>
<evidence type="ECO:0000313" key="13">
    <source>
        <dbReference type="Proteomes" id="UP000093053"/>
    </source>
</evidence>
<dbReference type="InterPro" id="IPR029063">
    <property type="entry name" value="SAM-dependent_MTases_sf"/>
</dbReference>
<evidence type="ECO:0000256" key="10">
    <source>
        <dbReference type="ARBA" id="ARBA00031323"/>
    </source>
</evidence>
<evidence type="ECO:0000256" key="7">
    <source>
        <dbReference type="ARBA" id="ARBA00022679"/>
    </source>
</evidence>
<dbReference type="InterPro" id="IPR000682">
    <property type="entry name" value="PCMT"/>
</dbReference>
<organism evidence="12 13">
    <name type="scientific">Lentzea guizhouensis</name>
    <dbReference type="NCBI Taxonomy" id="1586287"/>
    <lineage>
        <taxon>Bacteria</taxon>
        <taxon>Bacillati</taxon>
        <taxon>Actinomycetota</taxon>
        <taxon>Actinomycetes</taxon>
        <taxon>Pseudonocardiales</taxon>
        <taxon>Pseudonocardiaceae</taxon>
        <taxon>Lentzea</taxon>
    </lineage>
</organism>
<dbReference type="EC" id="2.1.1.77" evidence="3"/>
<accession>A0A1B2HFE2</accession>
<dbReference type="PANTHER" id="PTHR11579:SF0">
    <property type="entry name" value="PROTEIN-L-ISOASPARTATE(D-ASPARTATE) O-METHYLTRANSFERASE"/>
    <property type="match status" value="1"/>
</dbReference>
<protein>
    <recommendedName>
        <fullName evidence="4">Protein-L-isoaspartate O-methyltransferase</fullName>
        <ecNumber evidence="3">2.1.1.77</ecNumber>
    </recommendedName>
    <alternativeName>
        <fullName evidence="11">L-isoaspartyl protein carboxyl methyltransferase</fullName>
    </alternativeName>
    <alternativeName>
        <fullName evidence="9">Protein L-isoaspartyl methyltransferase</fullName>
    </alternativeName>
    <alternativeName>
        <fullName evidence="10">Protein-beta-aspartate methyltransferase</fullName>
    </alternativeName>
</protein>
<dbReference type="PANTHER" id="PTHR11579">
    <property type="entry name" value="PROTEIN-L-ISOASPARTATE O-METHYLTRANSFERASE"/>
    <property type="match status" value="1"/>
</dbReference>
<reference evidence="12 13" key="1">
    <citation type="submission" date="2016-07" db="EMBL/GenBank/DDBJ databases">
        <title>Complete genome sequence of the Lentzea guizhouensis DHS C013.</title>
        <authorList>
            <person name="Cao C."/>
        </authorList>
    </citation>
    <scope>NUCLEOTIDE SEQUENCE [LARGE SCALE GENOMIC DNA]</scope>
    <source>
        <strain evidence="12 13">DHS C013</strain>
    </source>
</reference>
<dbReference type="GO" id="GO:0004719">
    <property type="term" value="F:protein-L-isoaspartate (D-aspartate) O-methyltransferase activity"/>
    <property type="evidence" value="ECO:0007669"/>
    <property type="project" value="UniProtKB-EC"/>
</dbReference>
<keyword evidence="13" id="KW-1185">Reference proteome</keyword>
<keyword evidence="7" id="KW-0808">Transferase</keyword>
<dbReference type="GO" id="GO:0005737">
    <property type="term" value="C:cytoplasm"/>
    <property type="evidence" value="ECO:0007669"/>
    <property type="project" value="UniProtKB-SubCell"/>
</dbReference>